<gene>
    <name evidence="3" type="ORF">E3N88_26360</name>
</gene>
<reference evidence="3 4" key="1">
    <citation type="submission" date="2019-05" db="EMBL/GenBank/DDBJ databases">
        <title>Mikania micrantha, genome provides insights into the molecular mechanism of rapid growth.</title>
        <authorList>
            <person name="Liu B."/>
        </authorList>
    </citation>
    <scope>NUCLEOTIDE SEQUENCE [LARGE SCALE GENOMIC DNA]</scope>
    <source>
        <strain evidence="3">NLD-2019</strain>
        <tissue evidence="3">Leaf</tissue>
    </source>
</reference>
<dbReference type="AlphaFoldDB" id="A0A5N6NA13"/>
<evidence type="ECO:0000313" key="4">
    <source>
        <dbReference type="Proteomes" id="UP000326396"/>
    </source>
</evidence>
<dbReference type="OrthoDB" id="780193at2759"/>
<feature type="region of interest" description="Disordered" evidence="1">
    <location>
        <begin position="1"/>
        <end position="125"/>
    </location>
</feature>
<dbReference type="Pfam" id="PF05678">
    <property type="entry name" value="VQ"/>
    <property type="match status" value="1"/>
</dbReference>
<dbReference type="PANTHER" id="PTHR33179:SF4">
    <property type="entry name" value="VQ MOTIF-CONTAINING PROTEIN"/>
    <property type="match status" value="1"/>
</dbReference>
<accession>A0A5N6NA13</accession>
<feature type="compositionally biased region" description="Polar residues" evidence="1">
    <location>
        <begin position="77"/>
        <end position="97"/>
    </location>
</feature>
<feature type="region of interest" description="Disordered" evidence="1">
    <location>
        <begin position="229"/>
        <end position="253"/>
    </location>
</feature>
<comment type="caution">
    <text evidence="3">The sequence shown here is derived from an EMBL/GenBank/DDBJ whole genome shotgun (WGS) entry which is preliminary data.</text>
</comment>
<dbReference type="EMBL" id="SZYD01000013">
    <property type="protein sequence ID" value="KAD4386191.1"/>
    <property type="molecule type" value="Genomic_DNA"/>
</dbReference>
<dbReference type="Proteomes" id="UP000326396">
    <property type="component" value="Linkage Group LG3"/>
</dbReference>
<keyword evidence="4" id="KW-1185">Reference proteome</keyword>
<evidence type="ECO:0000259" key="2">
    <source>
        <dbReference type="Pfam" id="PF05678"/>
    </source>
</evidence>
<name>A0A5N6NA13_9ASTR</name>
<dbReference type="InterPro" id="IPR008889">
    <property type="entry name" value="VQ"/>
</dbReference>
<feature type="compositionally biased region" description="Polar residues" evidence="1">
    <location>
        <begin position="47"/>
        <end position="59"/>
    </location>
</feature>
<feature type="compositionally biased region" description="Low complexity" evidence="1">
    <location>
        <begin position="1"/>
        <end position="20"/>
    </location>
</feature>
<proteinExistence type="predicted"/>
<evidence type="ECO:0000313" key="3">
    <source>
        <dbReference type="EMBL" id="KAD4386191.1"/>
    </source>
</evidence>
<protein>
    <recommendedName>
        <fullName evidence="2">VQ domain-containing protein</fullName>
    </recommendedName>
</protein>
<feature type="compositionally biased region" description="Low complexity" evidence="1">
    <location>
        <begin position="60"/>
        <end position="75"/>
    </location>
</feature>
<dbReference type="PANTHER" id="PTHR33179">
    <property type="entry name" value="VQ MOTIF-CONTAINING PROTEIN"/>
    <property type="match status" value="1"/>
</dbReference>
<organism evidence="3 4">
    <name type="scientific">Mikania micrantha</name>
    <name type="common">bitter vine</name>
    <dbReference type="NCBI Taxonomy" id="192012"/>
    <lineage>
        <taxon>Eukaryota</taxon>
        <taxon>Viridiplantae</taxon>
        <taxon>Streptophyta</taxon>
        <taxon>Embryophyta</taxon>
        <taxon>Tracheophyta</taxon>
        <taxon>Spermatophyta</taxon>
        <taxon>Magnoliopsida</taxon>
        <taxon>eudicotyledons</taxon>
        <taxon>Gunneridae</taxon>
        <taxon>Pentapetalae</taxon>
        <taxon>asterids</taxon>
        <taxon>campanulids</taxon>
        <taxon>Asterales</taxon>
        <taxon>Asteraceae</taxon>
        <taxon>Asteroideae</taxon>
        <taxon>Heliantheae alliance</taxon>
        <taxon>Eupatorieae</taxon>
        <taxon>Mikania</taxon>
    </lineage>
</organism>
<feature type="domain" description="VQ" evidence="2">
    <location>
        <begin position="121"/>
        <end position="148"/>
    </location>
</feature>
<feature type="region of interest" description="Disordered" evidence="1">
    <location>
        <begin position="193"/>
        <end position="214"/>
    </location>
</feature>
<dbReference type="InterPro" id="IPR039609">
    <property type="entry name" value="VQ_15/22"/>
</dbReference>
<sequence>MDSGNSGSLQSSSGGDAVAGAGSGSGSVAGDINPSSTQFNPIPILQPRSNFFDPSSFSQPLNINPNPNPNSIYNLDSIWSRNSNSNPTYDLDSQQDPYVNPNPVDGASPKNPKKRTRASRRAPTTVLTTDTSNFRQMVQEFTGIPTAPFSGSSSSSPFSRRRDFYAGGVAPVHPFRPSAQKIQLQQPSYLNSGTTTTSNFHLPPSETHGSSKQPLDLSNFQNQMFPFQSLSQSSPPQQISATEHPDAFLGSSSTSLKRCRGQDVNLLNFEGMNGNSQNDVVPLRHEGDQLPGNDDSWICASD</sequence>
<feature type="compositionally biased region" description="Low complexity" evidence="1">
    <location>
        <begin position="229"/>
        <end position="240"/>
    </location>
</feature>
<evidence type="ECO:0000256" key="1">
    <source>
        <dbReference type="SAM" id="MobiDB-lite"/>
    </source>
</evidence>
<feature type="compositionally biased region" description="Basic residues" evidence="1">
    <location>
        <begin position="111"/>
        <end position="120"/>
    </location>
</feature>